<name>A0A9E6ZWV9_9HYPH</name>
<accession>A0A9E6ZWV9</accession>
<dbReference type="InterPro" id="IPR011050">
    <property type="entry name" value="Pectin_lyase_fold/virulence"/>
</dbReference>
<dbReference type="InterPro" id="IPR013425">
    <property type="entry name" value="Autotrns_rpt"/>
</dbReference>
<evidence type="ECO:0000259" key="2">
    <source>
        <dbReference type="PROSITE" id="PS51208"/>
    </source>
</evidence>
<dbReference type="NCBIfam" id="TIGR01414">
    <property type="entry name" value="autotrans_barl"/>
    <property type="match status" value="1"/>
</dbReference>
<proteinExistence type="predicted"/>
<dbReference type="Proteomes" id="UP000831684">
    <property type="component" value="Chromosome"/>
</dbReference>
<dbReference type="GO" id="GO:0019867">
    <property type="term" value="C:outer membrane"/>
    <property type="evidence" value="ECO:0007669"/>
    <property type="project" value="InterPro"/>
</dbReference>
<keyword evidence="1" id="KW-0732">Signal</keyword>
<dbReference type="SMART" id="SM00869">
    <property type="entry name" value="Autotransporter"/>
    <property type="match status" value="1"/>
</dbReference>
<dbReference type="InterPro" id="IPR036709">
    <property type="entry name" value="Autotransporte_beta_dom_sf"/>
</dbReference>
<evidence type="ECO:0000313" key="3">
    <source>
        <dbReference type="EMBL" id="UOK73256.1"/>
    </source>
</evidence>
<dbReference type="Gene3D" id="2.40.128.130">
    <property type="entry name" value="Autotransporter beta-domain"/>
    <property type="match status" value="1"/>
</dbReference>
<sequence length="925" mass="92330">MQAGTGALVLTGTGSYTGGTRITAGTLVLGNGGTSGAIAGNVANDGTLVFNRSDAVTFAGVISGSGAVTQIGAGTLALAGANSYAGGTTIGAGASLQVASDANLGAAAGSLTLSGGILAPTASFTSARTVTLNASGGFSVGTGVTLTLTGTVGGNGALYVAGGGALELAGINSYAGGTSVSGATLAVHADHSLGKAGSALALNGATLQVLHSFSSERDVTLSSAGASIDVGADLFLSLSGTVSGPGVLAKTGAGRLTLTGDNSYGALAILGGTVVGNTASLKGNILNNGALVFDQASTGTFANIIGGTGTLTVKGEGTLVLTGSAAPGGGTTIDGGTLQIGDGGTAGWLSGPIVNKGTLIYDLAGRYTFPVALSGTGRVKLEGGGTVDFTGSDYKGVVETDDARVLVRRGTDSQVSFRVGAHGVLGGVGTIGSVDVLDGGVISPGFSPGTLNINGTLTLAAGTTYRVDISPGRGSDLLAVTGAVGINLDSTLELHAERGTYANYKTYTVLTGSDGVHGLFGTVTSNFAFLDPLLSYTDTEVILNLVRRDIPFWREAHTWNQVATANGVESLGAGNEIYDAVASQLKSEAYIAFDALSGEIYASTASVIQQQSVFTRDAVGARLRQASFEGAGAPLAYAGDGPQTARLGADGATVMWMQGFGAQGSIGSDGNAAAVADSIGGFVGGFDAAFAADWRLGAYGSYSRSWLDVSGRASSGSMDNYELGLYGATQQGPWALRLGGGYAWHDMSFSRSVAFPGYQASNSSDANTGSAQLFGELGYDLPLGPVDLEPFLGLAYLHVEGWNTVERGSNSALSVNAGAMDTFYSTLGLRGGQEIDVNGVPITASFTLGWQHAFGDTVPAAVMSFATGSAPFSIEGAPIATDTFIFGGGLAYELNPNTRLSLRYDGQIATSAQQNAVSGALQIRF</sequence>
<dbReference type="InterPro" id="IPR005546">
    <property type="entry name" value="Autotransporte_beta"/>
</dbReference>
<dbReference type="Pfam" id="PF03797">
    <property type="entry name" value="Autotransporter"/>
    <property type="match status" value="1"/>
</dbReference>
<dbReference type="InterPro" id="IPR012332">
    <property type="entry name" value="Autotransporter_pectin_lyase_C"/>
</dbReference>
<dbReference type="InterPro" id="IPR006315">
    <property type="entry name" value="OM_autotransptr_brl_dom"/>
</dbReference>
<reference evidence="3" key="1">
    <citation type="submission" date="2021-09" db="EMBL/GenBank/DDBJ databases">
        <title>Network and meta-omics reveal the key degrader and cooperation patterns in an efficient 1,4-dioxane-degrading microbial community.</title>
        <authorList>
            <person name="Dai C."/>
        </authorList>
    </citation>
    <scope>NUCLEOTIDE SEQUENCE</scope>
    <source>
        <strain evidence="3">ZM13</strain>
    </source>
</reference>
<dbReference type="Pfam" id="PF12951">
    <property type="entry name" value="PATR"/>
    <property type="match status" value="5"/>
</dbReference>
<feature type="domain" description="Autotransporter" evidence="2">
    <location>
        <begin position="648"/>
        <end position="925"/>
    </location>
</feature>
<protein>
    <submittedName>
        <fullName evidence="3">Autotransporter domain-containing protein</fullName>
    </submittedName>
</protein>
<organism evidence="3 4">
    <name type="scientific">Ancylobacter polymorphus</name>
    <dbReference type="NCBI Taxonomy" id="223390"/>
    <lineage>
        <taxon>Bacteria</taxon>
        <taxon>Pseudomonadati</taxon>
        <taxon>Pseudomonadota</taxon>
        <taxon>Alphaproteobacteria</taxon>
        <taxon>Hyphomicrobiales</taxon>
        <taxon>Xanthobacteraceae</taxon>
        <taxon>Ancylobacter</taxon>
    </lineage>
</organism>
<dbReference type="NCBIfam" id="TIGR02601">
    <property type="entry name" value="autotrns_rpt"/>
    <property type="match status" value="4"/>
</dbReference>
<dbReference type="SUPFAM" id="SSF103515">
    <property type="entry name" value="Autotransporter"/>
    <property type="match status" value="1"/>
</dbReference>
<gene>
    <name evidence="3" type="ORF">K9D25_20560</name>
</gene>
<dbReference type="Gene3D" id="2.160.20.20">
    <property type="match status" value="2"/>
</dbReference>
<dbReference type="AlphaFoldDB" id="A0A9E6ZWV9"/>
<dbReference type="PROSITE" id="PS51208">
    <property type="entry name" value="AUTOTRANSPORTER"/>
    <property type="match status" value="1"/>
</dbReference>
<dbReference type="SUPFAM" id="SSF51126">
    <property type="entry name" value="Pectin lyase-like"/>
    <property type="match status" value="1"/>
</dbReference>
<dbReference type="EMBL" id="CP083239">
    <property type="protein sequence ID" value="UOK73256.1"/>
    <property type="molecule type" value="Genomic_DNA"/>
</dbReference>
<evidence type="ECO:0000313" key="4">
    <source>
        <dbReference type="Proteomes" id="UP000831684"/>
    </source>
</evidence>
<evidence type="ECO:0000256" key="1">
    <source>
        <dbReference type="ARBA" id="ARBA00022729"/>
    </source>
</evidence>
<dbReference type="KEGG" id="apol:K9D25_20560"/>